<sequence>MTSRVAVLVDGDNVSADHGNRILEISERYGRIDTARIYFDAQKGNGWHKVVGYRTVHAGTGKNAADLLLAIDAMEIAFTRAFDVFVVASSDGDFSHLVQRLRELGRMTIGIGEAKAPHSIRANCAEFVELGENEPVKPKAVPRPNCSKLDRQIRSVIAIHSKNGAGMKIASLAPKMHQQFGIRISTLPEGTWRAYLLARPALFDLDPKGPEAMVRFKPEGFACSDLLDVS</sequence>
<reference evidence="2 3" key="1">
    <citation type="submission" date="2019-05" db="EMBL/GenBank/DDBJ databases">
        <title>Ruegeria sp. nov., isolated from tidal flat.</title>
        <authorList>
            <person name="Kim W."/>
        </authorList>
    </citation>
    <scope>NUCLEOTIDE SEQUENCE [LARGE SCALE GENOMIC DNA]</scope>
    <source>
        <strain evidence="2 3">CAU 1488</strain>
    </source>
</reference>
<name>A0ABY2WVN3_9RHOB</name>
<dbReference type="PANTHER" id="PTHR35811:SF1">
    <property type="entry name" value="HTH OST-TYPE DOMAIN-CONTAINING PROTEIN"/>
    <property type="match status" value="1"/>
</dbReference>
<gene>
    <name evidence="2" type="ORF">FGK63_11910</name>
</gene>
<accession>A0ABY2WVN3</accession>
<protein>
    <submittedName>
        <fullName evidence="2">NYN domain-containing protein</fullName>
    </submittedName>
</protein>
<dbReference type="EMBL" id="VCPD01000004">
    <property type="protein sequence ID" value="TMV06822.1"/>
    <property type="molecule type" value="Genomic_DNA"/>
</dbReference>
<dbReference type="CDD" id="cd11297">
    <property type="entry name" value="PIN_LabA-like_N_1"/>
    <property type="match status" value="1"/>
</dbReference>
<evidence type="ECO:0000259" key="1">
    <source>
        <dbReference type="Pfam" id="PF01936"/>
    </source>
</evidence>
<dbReference type="PANTHER" id="PTHR35811">
    <property type="entry name" value="SLR1870 PROTEIN"/>
    <property type="match status" value="1"/>
</dbReference>
<dbReference type="Proteomes" id="UP001193035">
    <property type="component" value="Unassembled WGS sequence"/>
</dbReference>
<evidence type="ECO:0000313" key="3">
    <source>
        <dbReference type="Proteomes" id="UP001193035"/>
    </source>
</evidence>
<keyword evidence="3" id="KW-1185">Reference proteome</keyword>
<dbReference type="InterPro" id="IPR021139">
    <property type="entry name" value="NYN"/>
</dbReference>
<comment type="caution">
    <text evidence="2">The sequence shown here is derived from an EMBL/GenBank/DDBJ whole genome shotgun (WGS) entry which is preliminary data.</text>
</comment>
<organism evidence="2 3">
    <name type="scientific">Ruegeria sediminis</name>
    <dbReference type="NCBI Taxonomy" id="2583820"/>
    <lineage>
        <taxon>Bacteria</taxon>
        <taxon>Pseudomonadati</taxon>
        <taxon>Pseudomonadota</taxon>
        <taxon>Alphaproteobacteria</taxon>
        <taxon>Rhodobacterales</taxon>
        <taxon>Roseobacteraceae</taxon>
        <taxon>Ruegeria</taxon>
    </lineage>
</organism>
<evidence type="ECO:0000313" key="2">
    <source>
        <dbReference type="EMBL" id="TMV06822.1"/>
    </source>
</evidence>
<feature type="domain" description="NYN" evidence="1">
    <location>
        <begin position="4"/>
        <end position="130"/>
    </location>
</feature>
<dbReference type="Pfam" id="PF01936">
    <property type="entry name" value="NYN"/>
    <property type="match status" value="1"/>
</dbReference>
<dbReference type="Gene3D" id="3.40.50.1010">
    <property type="entry name" value="5'-nuclease"/>
    <property type="match status" value="1"/>
</dbReference>
<proteinExistence type="predicted"/>